<evidence type="ECO:0000313" key="2">
    <source>
        <dbReference type="EMBL" id="PND29765.1"/>
    </source>
</evidence>
<comment type="caution">
    <text evidence="2">The sequence shown here is derived from an EMBL/GenBank/DDBJ whole genome shotgun (WGS) entry which is preliminary data.</text>
</comment>
<feature type="region of interest" description="Disordered" evidence="1">
    <location>
        <begin position="167"/>
        <end position="195"/>
    </location>
</feature>
<gene>
    <name evidence="2" type="ORF">C1I89_32800</name>
</gene>
<dbReference type="Proteomes" id="UP000235994">
    <property type="component" value="Unassembled WGS sequence"/>
</dbReference>
<protein>
    <recommendedName>
        <fullName evidence="4">Integrating conjugative element protein pill, pfgi-1</fullName>
    </recommendedName>
</protein>
<evidence type="ECO:0000256" key="1">
    <source>
        <dbReference type="SAM" id="MobiDB-lite"/>
    </source>
</evidence>
<dbReference type="RefSeq" id="WP_102776316.1">
    <property type="nucleotide sequence ID" value="NZ_POQS01000018.1"/>
</dbReference>
<keyword evidence="3" id="KW-1185">Reference proteome</keyword>
<proteinExistence type="predicted"/>
<dbReference type="NCBIfam" id="TIGR03748">
    <property type="entry name" value="conj_PilL"/>
    <property type="match status" value="1"/>
</dbReference>
<accession>A0A2N8K8I7</accession>
<dbReference type="EMBL" id="POQS01000018">
    <property type="protein sequence ID" value="PND29765.1"/>
    <property type="molecule type" value="Genomic_DNA"/>
</dbReference>
<evidence type="ECO:0008006" key="4">
    <source>
        <dbReference type="Google" id="ProtNLM"/>
    </source>
</evidence>
<organism evidence="2 3">
    <name type="scientific">Achromobacter pulmonis</name>
    <dbReference type="NCBI Taxonomy" id="1389932"/>
    <lineage>
        <taxon>Bacteria</taxon>
        <taxon>Pseudomonadati</taxon>
        <taxon>Pseudomonadota</taxon>
        <taxon>Betaproteobacteria</taxon>
        <taxon>Burkholderiales</taxon>
        <taxon>Alcaligenaceae</taxon>
        <taxon>Achromobacter</taxon>
    </lineage>
</organism>
<sequence length="195" mass="20594">MCPSHPWFHHPERRLLSGFLGLLWAILAGGCATTATPPEPPAAPVAVAPESAPEFVPVVRYGRYTLVELAPSAAQQDLMLQVVDVAVADTLHASVGDALRYVLLRSGYQLCGGPESDALQGLPLPVAHYRLGPLLLRDALLTLTGPAWDLHVDDSARQVCFTRAAAATPPSAPSVPDGPPTDDAVQTFPLVEAQP</sequence>
<name>A0A2N8K8I7_9BURK</name>
<reference evidence="2 3" key="1">
    <citation type="submission" date="2018-01" db="EMBL/GenBank/DDBJ databases">
        <title>The draft genome of an aniline degradation strain ANB-1.</title>
        <authorList>
            <person name="Zhang L."/>
            <person name="Jiang J."/>
        </authorList>
    </citation>
    <scope>NUCLEOTIDE SEQUENCE [LARGE SCALE GENOMIC DNA]</scope>
    <source>
        <strain evidence="2 3">ANB-1</strain>
    </source>
</reference>
<dbReference type="InterPro" id="IPR022260">
    <property type="entry name" value="Integr_conj_element_PilL"/>
</dbReference>
<feature type="compositionally biased region" description="Pro residues" evidence="1">
    <location>
        <begin position="170"/>
        <end position="179"/>
    </location>
</feature>
<evidence type="ECO:0000313" key="3">
    <source>
        <dbReference type="Proteomes" id="UP000235994"/>
    </source>
</evidence>
<dbReference type="AlphaFoldDB" id="A0A2N8K8I7"/>